<dbReference type="Proteomes" id="UP000315115">
    <property type="component" value="Chromosome 1"/>
</dbReference>
<dbReference type="AlphaFoldDB" id="A0A510ICI1"/>
<dbReference type="EMBL" id="AP019798">
    <property type="protein sequence ID" value="BBL90136.1"/>
    <property type="molecule type" value="Genomic_DNA"/>
</dbReference>
<proteinExistence type="predicted"/>
<accession>A0A510ICI1</accession>
<protein>
    <submittedName>
        <fullName evidence="1">Uncharacterized protein</fullName>
    </submittedName>
</protein>
<sequence>MHQKTQIEKQFFIKTMHGKVQKEMRKMNRTRLISRTHSFAFPFQGEKYEEFVKKSDRDQII</sequence>
<organism evidence="1 2">
    <name type="scientific">Vibrio rotiferianus</name>
    <dbReference type="NCBI Taxonomy" id="190895"/>
    <lineage>
        <taxon>Bacteria</taxon>
        <taxon>Pseudomonadati</taxon>
        <taxon>Pseudomonadota</taxon>
        <taxon>Gammaproteobacteria</taxon>
        <taxon>Vibrionales</taxon>
        <taxon>Vibrionaceae</taxon>
        <taxon>Vibrio</taxon>
    </lineage>
</organism>
<evidence type="ECO:0000313" key="1">
    <source>
        <dbReference type="EMBL" id="BBL90136.1"/>
    </source>
</evidence>
<evidence type="ECO:0000313" key="2">
    <source>
        <dbReference type="Proteomes" id="UP000315115"/>
    </source>
</evidence>
<gene>
    <name evidence="1" type="ORF">VroAM7_27890</name>
</gene>
<name>A0A510ICI1_9VIBR</name>
<reference evidence="2" key="1">
    <citation type="submission" date="2019-07" db="EMBL/GenBank/DDBJ databases">
        <title>Complete Genome Sequences of Vibrion rotiferianus strain AM7.</title>
        <authorList>
            <person name="Miyazaki K."/>
            <person name="Wiseschart A."/>
            <person name="Pootanakit K."/>
            <person name="Ishimori K."/>
            <person name="Kitahara K."/>
        </authorList>
    </citation>
    <scope>NUCLEOTIDE SEQUENCE [LARGE SCALE GENOMIC DNA]</scope>
    <source>
        <strain evidence="2">AM7</strain>
    </source>
</reference>